<keyword evidence="7" id="KW-1185">Reference proteome</keyword>
<evidence type="ECO:0000256" key="2">
    <source>
        <dbReference type="ARBA" id="ARBA00022448"/>
    </source>
</evidence>
<evidence type="ECO:0000313" key="7">
    <source>
        <dbReference type="Proteomes" id="UP000642571"/>
    </source>
</evidence>
<evidence type="ECO:0000256" key="1">
    <source>
        <dbReference type="ARBA" id="ARBA00005417"/>
    </source>
</evidence>
<dbReference type="EMBL" id="BMIN01000029">
    <property type="protein sequence ID" value="GGD29081.1"/>
    <property type="molecule type" value="Genomic_DNA"/>
</dbReference>
<protein>
    <submittedName>
        <fullName evidence="6">ABC transporter ATP-binding protein YknY</fullName>
    </submittedName>
</protein>
<dbReference type="PROSITE" id="PS00211">
    <property type="entry name" value="ABC_TRANSPORTER_1"/>
    <property type="match status" value="1"/>
</dbReference>
<dbReference type="CDD" id="cd03255">
    <property type="entry name" value="ABC_MJ0796_LolCDE_FtsE"/>
    <property type="match status" value="1"/>
</dbReference>
<evidence type="ECO:0000256" key="3">
    <source>
        <dbReference type="ARBA" id="ARBA00022741"/>
    </source>
</evidence>
<dbReference type="InterPro" id="IPR017871">
    <property type="entry name" value="ABC_transporter-like_CS"/>
</dbReference>
<dbReference type="InterPro" id="IPR017911">
    <property type="entry name" value="MacB-like_ATP-bd"/>
</dbReference>
<dbReference type="InterPro" id="IPR027417">
    <property type="entry name" value="P-loop_NTPase"/>
</dbReference>
<evidence type="ECO:0000259" key="5">
    <source>
        <dbReference type="PROSITE" id="PS50893"/>
    </source>
</evidence>
<accession>A0ABQ1QJC4</accession>
<reference evidence="7" key="1">
    <citation type="journal article" date="2019" name="Int. J. Syst. Evol. Microbiol.">
        <title>The Global Catalogue of Microorganisms (GCM) 10K type strain sequencing project: providing services to taxonomists for standard genome sequencing and annotation.</title>
        <authorList>
            <consortium name="The Broad Institute Genomics Platform"/>
            <consortium name="The Broad Institute Genome Sequencing Center for Infectious Disease"/>
            <person name="Wu L."/>
            <person name="Ma J."/>
        </authorList>
    </citation>
    <scope>NUCLEOTIDE SEQUENCE [LARGE SCALE GENOMIC DNA]</scope>
    <source>
        <strain evidence="7">CGMCC 1.15353</strain>
    </source>
</reference>
<dbReference type="PANTHER" id="PTHR42798:SF6">
    <property type="entry name" value="CELL DIVISION ATP-BINDING PROTEIN FTSE"/>
    <property type="match status" value="1"/>
</dbReference>
<proteinExistence type="inferred from homology"/>
<comment type="caution">
    <text evidence="6">The sequence shown here is derived from an EMBL/GenBank/DDBJ whole genome shotgun (WGS) entry which is preliminary data.</text>
</comment>
<keyword evidence="3" id="KW-0547">Nucleotide-binding</keyword>
<dbReference type="RefSeq" id="WP_188656172.1">
    <property type="nucleotide sequence ID" value="NZ_BMIN01000029.1"/>
</dbReference>
<evidence type="ECO:0000313" key="6">
    <source>
        <dbReference type="EMBL" id="GGD29081.1"/>
    </source>
</evidence>
<evidence type="ECO:0000256" key="4">
    <source>
        <dbReference type="ARBA" id="ARBA00022840"/>
    </source>
</evidence>
<dbReference type="Proteomes" id="UP000642571">
    <property type="component" value="Unassembled WGS sequence"/>
</dbReference>
<dbReference type="InterPro" id="IPR003439">
    <property type="entry name" value="ABC_transporter-like_ATP-bd"/>
</dbReference>
<dbReference type="Pfam" id="PF00005">
    <property type="entry name" value="ABC_tran"/>
    <property type="match status" value="1"/>
</dbReference>
<keyword evidence="4 6" id="KW-0067">ATP-binding</keyword>
<dbReference type="SMART" id="SM00382">
    <property type="entry name" value="AAA"/>
    <property type="match status" value="1"/>
</dbReference>
<dbReference type="PANTHER" id="PTHR42798">
    <property type="entry name" value="LIPOPROTEIN-RELEASING SYSTEM ATP-BINDING PROTEIN LOLD"/>
    <property type="match status" value="1"/>
</dbReference>
<dbReference type="SUPFAM" id="SSF52540">
    <property type="entry name" value="P-loop containing nucleoside triphosphate hydrolases"/>
    <property type="match status" value="1"/>
</dbReference>
<name>A0ABQ1QJC4_9BACI</name>
<organism evidence="6 7">
    <name type="scientific">Pontibacillus salipaludis</name>
    <dbReference type="NCBI Taxonomy" id="1697394"/>
    <lineage>
        <taxon>Bacteria</taxon>
        <taxon>Bacillati</taxon>
        <taxon>Bacillota</taxon>
        <taxon>Bacilli</taxon>
        <taxon>Bacillales</taxon>
        <taxon>Bacillaceae</taxon>
        <taxon>Pontibacillus</taxon>
    </lineage>
</organism>
<keyword evidence="2" id="KW-0813">Transport</keyword>
<gene>
    <name evidence="6" type="primary">yknY</name>
    <name evidence="6" type="ORF">GCM10011389_40810</name>
</gene>
<dbReference type="PROSITE" id="PS50893">
    <property type="entry name" value="ABC_TRANSPORTER_2"/>
    <property type="match status" value="1"/>
</dbReference>
<dbReference type="InterPro" id="IPR003593">
    <property type="entry name" value="AAA+_ATPase"/>
</dbReference>
<sequence>MISLTEIFKTYQIAEDKINVLNNINLTVERGDFFAITGPSGSGKTTLMNIIGCLDKPSSGTFMLDNINIMNCNEQELARVRNLSIGFVFQNFHLLPRMSVIENIHIPMVYAGVPKKERDSKAKIALEKVGLLEKANFLPSEISGGQKQRVAIARAIVNEPEIILADEPTGALDTETSMTIMNHFLHLNNEGTTIIVVTHEKDIASFANNQIVVRDGSIVNTEAPHRKDRLS</sequence>
<comment type="similarity">
    <text evidence="1">Belongs to the ABC transporter superfamily.</text>
</comment>
<dbReference type="GO" id="GO:0005524">
    <property type="term" value="F:ATP binding"/>
    <property type="evidence" value="ECO:0007669"/>
    <property type="project" value="UniProtKB-KW"/>
</dbReference>
<feature type="domain" description="ABC transporter" evidence="5">
    <location>
        <begin position="2"/>
        <end position="230"/>
    </location>
</feature>
<dbReference type="Gene3D" id="3.40.50.300">
    <property type="entry name" value="P-loop containing nucleotide triphosphate hydrolases"/>
    <property type="match status" value="1"/>
</dbReference>